<keyword evidence="3" id="KW-1185">Reference proteome</keyword>
<dbReference type="AlphaFoldDB" id="A0A2B4R666"/>
<comment type="caution">
    <text evidence="2">The sequence shown here is derived from an EMBL/GenBank/DDBJ whole genome shotgun (WGS) entry which is preliminary data.</text>
</comment>
<evidence type="ECO:0000313" key="2">
    <source>
        <dbReference type="EMBL" id="PFX11722.1"/>
    </source>
</evidence>
<proteinExistence type="predicted"/>
<dbReference type="Proteomes" id="UP000225706">
    <property type="component" value="Unassembled WGS sequence"/>
</dbReference>
<feature type="compositionally biased region" description="Acidic residues" evidence="1">
    <location>
        <begin position="30"/>
        <end position="80"/>
    </location>
</feature>
<organism evidence="2 3">
    <name type="scientific">Stylophora pistillata</name>
    <name type="common">Smooth cauliflower coral</name>
    <dbReference type="NCBI Taxonomy" id="50429"/>
    <lineage>
        <taxon>Eukaryota</taxon>
        <taxon>Metazoa</taxon>
        <taxon>Cnidaria</taxon>
        <taxon>Anthozoa</taxon>
        <taxon>Hexacorallia</taxon>
        <taxon>Scleractinia</taxon>
        <taxon>Astrocoeniina</taxon>
        <taxon>Pocilloporidae</taxon>
        <taxon>Stylophora</taxon>
    </lineage>
</organism>
<feature type="region of interest" description="Disordered" evidence="1">
    <location>
        <begin position="29"/>
        <end position="93"/>
    </location>
</feature>
<name>A0A2B4R666_STYPI</name>
<protein>
    <submittedName>
        <fullName evidence="2">Uncharacterized protein</fullName>
    </submittedName>
</protein>
<sequence>MRVIATRMRTIIIHTTFLITCKVHDGDVLVSDDEDQDGNLEDGDGAAVEDDDKDDDDDGNDDDDVEEDNNNDDKGDEADEVGSTKRHPNPEIF</sequence>
<dbReference type="EMBL" id="LSMT01001973">
    <property type="protein sequence ID" value="PFX11722.1"/>
    <property type="molecule type" value="Genomic_DNA"/>
</dbReference>
<gene>
    <name evidence="2" type="ORF">AWC38_SpisGene24448</name>
</gene>
<accession>A0A2B4R666</accession>
<evidence type="ECO:0000313" key="3">
    <source>
        <dbReference type="Proteomes" id="UP000225706"/>
    </source>
</evidence>
<evidence type="ECO:0000256" key="1">
    <source>
        <dbReference type="SAM" id="MobiDB-lite"/>
    </source>
</evidence>
<reference evidence="3" key="1">
    <citation type="journal article" date="2017" name="bioRxiv">
        <title>Comparative analysis of the genomes of Stylophora pistillata and Acropora digitifera provides evidence for extensive differences between species of corals.</title>
        <authorList>
            <person name="Voolstra C.R."/>
            <person name="Li Y."/>
            <person name="Liew Y.J."/>
            <person name="Baumgarten S."/>
            <person name="Zoccola D."/>
            <person name="Flot J.-F."/>
            <person name="Tambutte S."/>
            <person name="Allemand D."/>
            <person name="Aranda M."/>
        </authorList>
    </citation>
    <scope>NUCLEOTIDE SEQUENCE [LARGE SCALE GENOMIC DNA]</scope>
</reference>